<comment type="caution">
    <text evidence="2">The sequence shown here is derived from an EMBL/GenBank/DDBJ whole genome shotgun (WGS) entry which is preliminary data.</text>
</comment>
<dbReference type="Proteomes" id="UP000612282">
    <property type="component" value="Unassembled WGS sequence"/>
</dbReference>
<accession>A0ABQ3X0T5</accession>
<reference evidence="2 3" key="1">
    <citation type="submission" date="2021-01" db="EMBL/GenBank/DDBJ databases">
        <title>Whole genome shotgun sequence of Actinoplanes couchii NBRC 106145.</title>
        <authorList>
            <person name="Komaki H."/>
            <person name="Tamura T."/>
        </authorList>
    </citation>
    <scope>NUCLEOTIDE SEQUENCE [LARGE SCALE GENOMIC DNA]</scope>
    <source>
        <strain evidence="2 3">NBRC 106145</strain>
    </source>
</reference>
<name>A0ABQ3X0T5_9ACTN</name>
<dbReference type="EMBL" id="BOMG01000008">
    <property type="protein sequence ID" value="GID52107.1"/>
    <property type="molecule type" value="Genomic_DNA"/>
</dbReference>
<organism evidence="2 3">
    <name type="scientific">Actinoplanes couchii</name>
    <dbReference type="NCBI Taxonomy" id="403638"/>
    <lineage>
        <taxon>Bacteria</taxon>
        <taxon>Bacillati</taxon>
        <taxon>Actinomycetota</taxon>
        <taxon>Actinomycetes</taxon>
        <taxon>Micromonosporales</taxon>
        <taxon>Micromonosporaceae</taxon>
        <taxon>Actinoplanes</taxon>
    </lineage>
</organism>
<evidence type="ECO:0000313" key="2">
    <source>
        <dbReference type="EMBL" id="GID52107.1"/>
    </source>
</evidence>
<evidence type="ECO:0000313" key="3">
    <source>
        <dbReference type="Proteomes" id="UP000612282"/>
    </source>
</evidence>
<keyword evidence="3" id="KW-1185">Reference proteome</keyword>
<protein>
    <submittedName>
        <fullName evidence="2">Uncharacterized protein</fullName>
    </submittedName>
</protein>
<evidence type="ECO:0000256" key="1">
    <source>
        <dbReference type="SAM" id="MobiDB-lite"/>
    </source>
</evidence>
<feature type="compositionally biased region" description="Basic and acidic residues" evidence="1">
    <location>
        <begin position="108"/>
        <end position="124"/>
    </location>
</feature>
<sequence length="124" mass="12920">MLGPLIPGLVPASKDGAESGLPALRPLRPALKPLEPALKPLELALRPLGLALRLLGAVLRPLGLLGAVLRPLGLGLRLGSPSWVGVGVLRFRDARPAAPKLGGGGLVRPEEEKPGPDRPWEARP</sequence>
<gene>
    <name evidence="2" type="ORF">Aco03nite_005110</name>
</gene>
<feature type="region of interest" description="Disordered" evidence="1">
    <location>
        <begin position="96"/>
        <end position="124"/>
    </location>
</feature>
<proteinExistence type="predicted"/>